<dbReference type="GO" id="GO:0003974">
    <property type="term" value="F:UDP-N-acetylglucosamine 4-epimerase activity"/>
    <property type="evidence" value="ECO:0007669"/>
    <property type="project" value="UniProtKB-EC"/>
</dbReference>
<dbReference type="SUPFAM" id="SSF51735">
    <property type="entry name" value="NAD(P)-binding Rossmann-fold domains"/>
    <property type="match status" value="1"/>
</dbReference>
<dbReference type="EMBL" id="JAASRN010000001">
    <property type="protein sequence ID" value="NIK73357.1"/>
    <property type="molecule type" value="Genomic_DNA"/>
</dbReference>
<sequence length="336" mass="37201">MSHSLYTKAFHSGTLKNKRFLITGGAGFIGSHLVEYLCVHGAGLVRIIDNLCTGKLDNIEPFLRMPGVEWIEGDICDLNTCMQACEGVDFVLHQAALGSVPRSITHPLQSHATNVDGFLNMLYAAKEKGVRRFVFASSSSVYGDSPHLPKQEEVIGKPLSPYALTKLINEQYAEVFAKTYGLEYIGLRYFNVFGPRQNPEGPYAAVIPLFMKAALLKEMPTIHGDGQQSRDFTFVSNAVKANLLAALCEDKAAVNRVYNVACGRQYTVQEIWQHIARLTGTSAQARYTAPRPGDVRHSLADISAARQLLGYEPEHYLEEGLALSLAWYRSLYVPNQ</sequence>
<comment type="caution">
    <text evidence="3">The sequence shown here is derived from an EMBL/GenBank/DDBJ whole genome shotgun (WGS) entry which is preliminary data.</text>
</comment>
<dbReference type="Pfam" id="PF01370">
    <property type="entry name" value="Epimerase"/>
    <property type="match status" value="1"/>
</dbReference>
<dbReference type="Gene3D" id="3.90.25.10">
    <property type="entry name" value="UDP-galactose 4-epimerase, domain 1"/>
    <property type="match status" value="1"/>
</dbReference>
<keyword evidence="4" id="KW-1185">Reference proteome</keyword>
<comment type="similarity">
    <text evidence="1">Belongs to the NAD(P)-dependent epimerase/dehydratase family.</text>
</comment>
<evidence type="ECO:0000313" key="4">
    <source>
        <dbReference type="Proteomes" id="UP000537126"/>
    </source>
</evidence>
<accession>A0A846MPX7</accession>
<dbReference type="AlphaFoldDB" id="A0A846MPX7"/>
<proteinExistence type="inferred from homology"/>
<organism evidence="3 4">
    <name type="scientific">Thermonema lapsum</name>
    <dbReference type="NCBI Taxonomy" id="28195"/>
    <lineage>
        <taxon>Bacteria</taxon>
        <taxon>Pseudomonadati</taxon>
        <taxon>Bacteroidota</taxon>
        <taxon>Cytophagia</taxon>
        <taxon>Cytophagales</taxon>
        <taxon>Thermonemataceae</taxon>
        <taxon>Thermonema</taxon>
    </lineage>
</organism>
<reference evidence="3 4" key="1">
    <citation type="submission" date="2020-03" db="EMBL/GenBank/DDBJ databases">
        <title>Genomic Encyclopedia of Type Strains, Phase IV (KMG-IV): sequencing the most valuable type-strain genomes for metagenomic binning, comparative biology and taxonomic classification.</title>
        <authorList>
            <person name="Goeker M."/>
        </authorList>
    </citation>
    <scope>NUCLEOTIDE SEQUENCE [LARGE SCALE GENOMIC DNA]</scope>
    <source>
        <strain evidence="3 4">DSM 5718</strain>
    </source>
</reference>
<dbReference type="InterPro" id="IPR001509">
    <property type="entry name" value="Epimerase_deHydtase"/>
</dbReference>
<gene>
    <name evidence="3" type="ORF">FHS56_000843</name>
</gene>
<name>A0A846MPX7_9BACT</name>
<dbReference type="InterPro" id="IPR036291">
    <property type="entry name" value="NAD(P)-bd_dom_sf"/>
</dbReference>
<dbReference type="RefSeq" id="WP_166918604.1">
    <property type="nucleotide sequence ID" value="NZ_JAASRN010000001.1"/>
</dbReference>
<evidence type="ECO:0000259" key="2">
    <source>
        <dbReference type="Pfam" id="PF01370"/>
    </source>
</evidence>
<dbReference type="PANTHER" id="PTHR43000">
    <property type="entry name" value="DTDP-D-GLUCOSE 4,6-DEHYDRATASE-RELATED"/>
    <property type="match status" value="1"/>
</dbReference>
<dbReference type="Proteomes" id="UP000537126">
    <property type="component" value="Unassembled WGS sequence"/>
</dbReference>
<keyword evidence="3" id="KW-0413">Isomerase</keyword>
<dbReference type="PRINTS" id="PR01713">
    <property type="entry name" value="NUCEPIMERASE"/>
</dbReference>
<dbReference type="EC" id="5.1.3.7" evidence="3"/>
<dbReference type="Gene3D" id="3.40.50.720">
    <property type="entry name" value="NAD(P)-binding Rossmann-like Domain"/>
    <property type="match status" value="1"/>
</dbReference>
<protein>
    <submittedName>
        <fullName evidence="3">UDP-N-acetylglucosamine 4-epimerase</fullName>
        <ecNumber evidence="3">5.1.3.7</ecNumber>
    </submittedName>
</protein>
<feature type="domain" description="NAD-dependent epimerase/dehydratase" evidence="2">
    <location>
        <begin position="21"/>
        <end position="261"/>
    </location>
</feature>
<dbReference type="CDD" id="cd05256">
    <property type="entry name" value="UDP_AE_SDR_e"/>
    <property type="match status" value="1"/>
</dbReference>
<evidence type="ECO:0000256" key="1">
    <source>
        <dbReference type="ARBA" id="ARBA00007637"/>
    </source>
</evidence>
<evidence type="ECO:0000313" key="3">
    <source>
        <dbReference type="EMBL" id="NIK73357.1"/>
    </source>
</evidence>